<evidence type="ECO:0000256" key="7">
    <source>
        <dbReference type="ARBA" id="ARBA00023146"/>
    </source>
</evidence>
<dbReference type="PANTHER" id="PTHR45794:SF1">
    <property type="entry name" value="LEUCINE--TRNA LIGASE, CYTOPLASMIC"/>
    <property type="match status" value="1"/>
</dbReference>
<keyword evidence="3" id="KW-0436">Ligase</keyword>
<dbReference type="Pfam" id="PF00133">
    <property type="entry name" value="tRNA-synt_1"/>
    <property type="match status" value="1"/>
</dbReference>
<dbReference type="GeneID" id="20531089"/>
<evidence type="ECO:0000256" key="1">
    <source>
        <dbReference type="ARBA" id="ARBA00005594"/>
    </source>
</evidence>
<dbReference type="EMBL" id="KK198054">
    <property type="protein sequence ID" value="KCV67216.1"/>
    <property type="molecule type" value="Genomic_DNA"/>
</dbReference>
<name>A0A058YZA9_FONAL</name>
<dbReference type="SUPFAM" id="SSF52374">
    <property type="entry name" value="Nucleotidylyl transferase"/>
    <property type="match status" value="1"/>
</dbReference>
<dbReference type="RefSeq" id="XP_009498379.1">
    <property type="nucleotide sequence ID" value="XM_009500104.1"/>
</dbReference>
<feature type="domain" description="Aminoacyl-tRNA synthetase class Ia" evidence="10">
    <location>
        <begin position="1"/>
        <end position="85"/>
    </location>
</feature>
<dbReference type="eggNOG" id="KOG0437">
    <property type="taxonomic scope" value="Eukaryota"/>
</dbReference>
<keyword evidence="7 11" id="KW-0030">Aminoacyl-tRNA synthetase</keyword>
<organism evidence="11">
    <name type="scientific">Fonticula alba</name>
    <name type="common">Slime mold</name>
    <dbReference type="NCBI Taxonomy" id="691883"/>
    <lineage>
        <taxon>Eukaryota</taxon>
        <taxon>Rotosphaerida</taxon>
        <taxon>Fonticulaceae</taxon>
        <taxon>Fonticula</taxon>
    </lineage>
</organism>
<keyword evidence="5" id="KW-0067">ATP-binding</keyword>
<dbReference type="InterPro" id="IPR009008">
    <property type="entry name" value="Val/Leu/Ile-tRNA-synth_edit"/>
</dbReference>
<dbReference type="SUPFAM" id="SSF50677">
    <property type="entry name" value="ValRS/IleRS/LeuRS editing domain"/>
    <property type="match status" value="1"/>
</dbReference>
<accession>A0A058YZA9</accession>
<evidence type="ECO:0000256" key="2">
    <source>
        <dbReference type="ARBA" id="ARBA00013164"/>
    </source>
</evidence>
<comment type="similarity">
    <text evidence="1">Belongs to the class-I aminoacyl-tRNA synthetase family.</text>
</comment>
<dbReference type="GO" id="GO:0004823">
    <property type="term" value="F:leucine-tRNA ligase activity"/>
    <property type="evidence" value="ECO:0007669"/>
    <property type="project" value="UniProtKB-EC"/>
</dbReference>
<dbReference type="GO" id="GO:0002161">
    <property type="term" value="F:aminoacyl-tRNA deacylase activity"/>
    <property type="evidence" value="ECO:0007669"/>
    <property type="project" value="InterPro"/>
</dbReference>
<evidence type="ECO:0000256" key="6">
    <source>
        <dbReference type="ARBA" id="ARBA00022917"/>
    </source>
</evidence>
<dbReference type="PANTHER" id="PTHR45794">
    <property type="entry name" value="LEUCYL-TRNA SYNTHETASE"/>
    <property type="match status" value="1"/>
</dbReference>
<dbReference type="EC" id="6.1.1.4" evidence="2"/>
<dbReference type="OMA" id="ERWIISE"/>
<keyword evidence="4" id="KW-0547">Nucleotide-binding</keyword>
<evidence type="ECO:0000256" key="3">
    <source>
        <dbReference type="ARBA" id="ARBA00022598"/>
    </source>
</evidence>
<dbReference type="Proteomes" id="UP000030693">
    <property type="component" value="Unassembled WGS sequence"/>
</dbReference>
<evidence type="ECO:0000256" key="4">
    <source>
        <dbReference type="ARBA" id="ARBA00022741"/>
    </source>
</evidence>
<dbReference type="InterPro" id="IPR014729">
    <property type="entry name" value="Rossmann-like_a/b/a_fold"/>
</dbReference>
<keyword evidence="6" id="KW-0648">Protein biosynthesis</keyword>
<dbReference type="GO" id="GO:0005524">
    <property type="term" value="F:ATP binding"/>
    <property type="evidence" value="ECO:0007669"/>
    <property type="project" value="UniProtKB-KW"/>
</dbReference>
<keyword evidence="12" id="KW-1185">Reference proteome</keyword>
<evidence type="ECO:0000313" key="11">
    <source>
        <dbReference type="EMBL" id="KCV67216.1"/>
    </source>
</evidence>
<reference evidence="11" key="1">
    <citation type="submission" date="2013-04" db="EMBL/GenBank/DDBJ databases">
        <title>The Genome Sequence of Fonticula alba ATCC 38817.</title>
        <authorList>
            <consortium name="The Broad Institute Genomics Platform"/>
            <person name="Russ C."/>
            <person name="Cuomo C."/>
            <person name="Burger G."/>
            <person name="Gray M.W."/>
            <person name="Holland P.W.H."/>
            <person name="King N."/>
            <person name="Lang F.B.F."/>
            <person name="Roger A.J."/>
            <person name="Ruiz-Trillo I."/>
            <person name="Brown M."/>
            <person name="Walker B."/>
            <person name="Young S."/>
            <person name="Zeng Q."/>
            <person name="Gargeya S."/>
            <person name="Fitzgerald M."/>
            <person name="Haas B."/>
            <person name="Abouelleil A."/>
            <person name="Allen A.W."/>
            <person name="Alvarado L."/>
            <person name="Arachchi H.M."/>
            <person name="Berlin A.M."/>
            <person name="Chapman S.B."/>
            <person name="Gainer-Dewar J."/>
            <person name="Goldberg J."/>
            <person name="Griggs A."/>
            <person name="Gujja S."/>
            <person name="Hansen M."/>
            <person name="Howarth C."/>
            <person name="Imamovic A."/>
            <person name="Ireland A."/>
            <person name="Larimer J."/>
            <person name="McCowan C."/>
            <person name="Murphy C."/>
            <person name="Pearson M."/>
            <person name="Poon T.W."/>
            <person name="Priest M."/>
            <person name="Roberts A."/>
            <person name="Saif S."/>
            <person name="Shea T."/>
            <person name="Sisk P."/>
            <person name="Sykes S."/>
            <person name="Wortman J."/>
            <person name="Nusbaum C."/>
            <person name="Birren B."/>
        </authorList>
    </citation>
    <scope>NUCLEOTIDE SEQUENCE [LARGE SCALE GENOMIC DNA]</scope>
    <source>
        <strain evidence="11">ATCC 38817</strain>
    </source>
</reference>
<protein>
    <recommendedName>
        <fullName evidence="2">leucine--tRNA ligase</fullName>
        <ecNumber evidence="2">6.1.1.4</ecNumber>
    </recommendedName>
    <alternativeName>
        <fullName evidence="8">Leucyl-tRNA synthetase</fullName>
    </alternativeName>
</protein>
<dbReference type="GO" id="GO:0006429">
    <property type="term" value="P:leucyl-tRNA aminoacylation"/>
    <property type="evidence" value="ECO:0007669"/>
    <property type="project" value="InterPro"/>
</dbReference>
<dbReference type="OrthoDB" id="10249672at2759"/>
<dbReference type="AlphaFoldDB" id="A0A058YZA9"/>
<evidence type="ECO:0000313" key="12">
    <source>
        <dbReference type="Proteomes" id="UP000030693"/>
    </source>
</evidence>
<dbReference type="InterPro" id="IPR004493">
    <property type="entry name" value="Leu-tRNA-synth_Ia_arc/euk"/>
</dbReference>
<feature type="region of interest" description="Disordered" evidence="9">
    <location>
        <begin position="1"/>
        <end position="22"/>
    </location>
</feature>
<dbReference type="STRING" id="691883.A0A058YZA9"/>
<dbReference type="Gene3D" id="3.40.50.620">
    <property type="entry name" value="HUPs"/>
    <property type="match status" value="1"/>
</dbReference>
<feature type="compositionally biased region" description="Basic and acidic residues" evidence="9">
    <location>
        <begin position="1"/>
        <end position="12"/>
    </location>
</feature>
<dbReference type="PROSITE" id="PS00178">
    <property type="entry name" value="AA_TRNA_LIGASE_I"/>
    <property type="match status" value="1"/>
</dbReference>
<evidence type="ECO:0000259" key="10">
    <source>
        <dbReference type="Pfam" id="PF00133"/>
    </source>
</evidence>
<sequence>MQKRWEERRTFEQDAPANAEDLPKDQKFMVSFPYPYMNGRLHLGHAFSFSKADFSVAYQRMMGKVCVFPFGFHCTGMPIKVSADRLKNEIATYGNPPVFPGADEPGQEAAAGDKKQHSKVAAKTGGEKFVWNILASMGIPEEELPLFQDTDHWLKYFPPHCINDLKSFGAHIDWRRSFITTDVNPYYDSFVRWQFAKLREGQRIRFGKRYTIYSPLDGQACMDHDRSSGEGIGPQEYTLIKMKAVAPFVPALAEAATAGDVFLVAATLRPETMYGITNSWVGPEVEYGIYRMADGSIFVCTPRSMR</sequence>
<gene>
    <name evidence="11" type="ORF">H696_06364</name>
</gene>
<dbReference type="InterPro" id="IPR001412">
    <property type="entry name" value="aa-tRNA-synth_I_CS"/>
</dbReference>
<feature type="non-terminal residue" evidence="11">
    <location>
        <position position="306"/>
    </location>
</feature>
<evidence type="ECO:0000256" key="9">
    <source>
        <dbReference type="SAM" id="MobiDB-lite"/>
    </source>
</evidence>
<dbReference type="InterPro" id="IPR002300">
    <property type="entry name" value="aa-tRNA-synth_Ia"/>
</dbReference>
<proteinExistence type="inferred from homology"/>
<evidence type="ECO:0000256" key="8">
    <source>
        <dbReference type="ARBA" id="ARBA00030520"/>
    </source>
</evidence>
<evidence type="ECO:0000256" key="5">
    <source>
        <dbReference type="ARBA" id="ARBA00022840"/>
    </source>
</evidence>